<feature type="transmembrane region" description="Helical" evidence="6">
    <location>
        <begin position="507"/>
        <end position="526"/>
    </location>
</feature>
<gene>
    <name evidence="7" type="ordered locus">Ngar_c07230</name>
</gene>
<dbReference type="AlphaFoldDB" id="K0I8R4"/>
<evidence type="ECO:0000256" key="6">
    <source>
        <dbReference type="SAM" id="Phobius"/>
    </source>
</evidence>
<reference evidence="7 8" key="1">
    <citation type="journal article" date="2012" name="Environ. Microbiol.">
        <title>The genome of the ammonia-oxidizing Candidatus Nitrososphaera gargensis: insights into metabolic versatility and environmental adaptations.</title>
        <authorList>
            <person name="Spang A."/>
            <person name="Poehlein A."/>
            <person name="Offre P."/>
            <person name="Zumbragel S."/>
            <person name="Haider S."/>
            <person name="Rychlik N."/>
            <person name="Nowka B."/>
            <person name="Schmeisser C."/>
            <person name="Lebedeva E.V."/>
            <person name="Rattei T."/>
            <person name="Bohm C."/>
            <person name="Schmid M."/>
            <person name="Galushko A."/>
            <person name="Hatzenpichler R."/>
            <person name="Weinmaier T."/>
            <person name="Daniel R."/>
            <person name="Schleper C."/>
            <person name="Spieck E."/>
            <person name="Streit W."/>
            <person name="Wagner M."/>
        </authorList>
    </citation>
    <scope>NUCLEOTIDE SEQUENCE [LARGE SCALE GENOMIC DNA]</scope>
    <source>
        <strain evidence="8">Ga9.2</strain>
    </source>
</reference>
<evidence type="ECO:0000313" key="8">
    <source>
        <dbReference type="Proteomes" id="UP000008037"/>
    </source>
</evidence>
<dbReference type="EMBL" id="CP002408">
    <property type="protein sequence ID" value="AFU57666.1"/>
    <property type="molecule type" value="Genomic_DNA"/>
</dbReference>
<feature type="transmembrane region" description="Helical" evidence="6">
    <location>
        <begin position="538"/>
        <end position="560"/>
    </location>
</feature>
<dbReference type="Proteomes" id="UP000008037">
    <property type="component" value="Chromosome"/>
</dbReference>
<accession>K0I8R4</accession>
<feature type="transmembrane region" description="Helical" evidence="6">
    <location>
        <begin position="606"/>
        <end position="627"/>
    </location>
</feature>
<comment type="similarity">
    <text evidence="2">Belongs to the oxidase-dependent Fe transporter (OFeT) (TC 9.A.10.1) family.</text>
</comment>
<dbReference type="GO" id="GO:0033573">
    <property type="term" value="C:high-affinity iron permease complex"/>
    <property type="evidence" value="ECO:0007669"/>
    <property type="project" value="InterPro"/>
</dbReference>
<dbReference type="InterPro" id="IPR004923">
    <property type="entry name" value="FTR1/Fip1/EfeU"/>
</dbReference>
<sequence length="785" mass="86707">MLEMISPLKNPSTVIVPTLVMLFLIISPLAAFAQQQTNNDDALIIMVNMERIRTQLQLADQSLAAGDTEAAFAHAFIPHTTTFPSIKGQLEELDEQSATELEVRLTDLPIDIRTGDQSVDALRQEISGINALLDGILAKLGLPASDKGMVSQTVVFLLRDAVQSYQLSNGGSNQVEYENTIGLVNVAESKYQSIAASFDERRSAEINSFFAELNSLLEQKADNGSIARLATAIERDFAEELSLSAGSSSAGEHATYFSTIRELLANVVTEVNNGNYELADQYAITAYLDNYEYLETPIEKHDHELMLAIEIEMREELIQMIRAEEPPAAIEEHVNGILTKLDQAEEILANDPSFSKGSGTPAGFANIEELAAGFGTYTGERREMGEANDPAKAAVRNNIDKIRIKLDETLRLYKDGNAEGALLTSRAAYLDSYENVEIPLRPIDPDFTLEMEIKFAELRNLIQARAPYEQVEGKVIEIRRGLDESERLVSGTGVLAPAIAFSTSFSIIFREGLESALIVGAILTYLEASRNERFKKHVYYGIVLAFAATAVTWFVAQFIIEISGASRELIEAIAGVSAVAVLFWVSFWILNKVETKKWIEFVKAKVWKATTTGSVMVFVMLSFFTVYREGFETVLFYQAMISFAKYMEWYVVAGMVVGLGVITAVTFVVRRLGKKLPLRVLFGLTMGIGAYMSIAFMGNAVREFQEVGYIPTTHLIGTVPRLDINTATMTGIHPTLETIVAQLVLLGVYLAGSLYVLVIQPRRNRAIESARKSHADLAKKKEDVQ</sequence>
<comment type="subcellular location">
    <subcellularLocation>
        <location evidence="1">Membrane</location>
        <topology evidence="1">Multi-pass membrane protein</topology>
    </subcellularLocation>
</comment>
<proteinExistence type="inferred from homology"/>
<dbReference type="PATRIC" id="fig|1237085.11.peg.698"/>
<evidence type="ECO:0000256" key="1">
    <source>
        <dbReference type="ARBA" id="ARBA00004141"/>
    </source>
</evidence>
<dbReference type="PANTHER" id="PTHR31632:SF2">
    <property type="entry name" value="PLASMA MEMBRANE IRON PERMEASE"/>
    <property type="match status" value="1"/>
</dbReference>
<dbReference type="STRING" id="1237085.Ngar_c07230"/>
<name>K0I8R4_NITGG</name>
<evidence type="ECO:0000256" key="5">
    <source>
        <dbReference type="ARBA" id="ARBA00023136"/>
    </source>
</evidence>
<evidence type="ECO:0000256" key="4">
    <source>
        <dbReference type="ARBA" id="ARBA00022989"/>
    </source>
</evidence>
<evidence type="ECO:0000256" key="3">
    <source>
        <dbReference type="ARBA" id="ARBA00022692"/>
    </source>
</evidence>
<protein>
    <submittedName>
        <fullName evidence="7">Putative iron/lead transporter</fullName>
    </submittedName>
</protein>
<dbReference type="GO" id="GO:0015093">
    <property type="term" value="F:ferrous iron transmembrane transporter activity"/>
    <property type="evidence" value="ECO:0007669"/>
    <property type="project" value="TreeGrafter"/>
</dbReference>
<feature type="transmembrane region" description="Helical" evidence="6">
    <location>
        <begin position="647"/>
        <end position="669"/>
    </location>
</feature>
<feature type="transmembrane region" description="Helical" evidence="6">
    <location>
        <begin position="572"/>
        <end position="590"/>
    </location>
</feature>
<dbReference type="HOGENOM" id="CLU_374547_0_0_2"/>
<dbReference type="BioCyc" id="CNIT1237085:G1324-721-MONOMER"/>
<dbReference type="InParanoid" id="K0I8R4"/>
<keyword evidence="8" id="KW-1185">Reference proteome</keyword>
<keyword evidence="5 6" id="KW-0472">Membrane</keyword>
<evidence type="ECO:0000256" key="2">
    <source>
        <dbReference type="ARBA" id="ARBA00008333"/>
    </source>
</evidence>
<dbReference type="PANTHER" id="PTHR31632">
    <property type="entry name" value="IRON TRANSPORTER FTH1"/>
    <property type="match status" value="1"/>
</dbReference>
<feature type="transmembrane region" description="Helical" evidence="6">
    <location>
        <begin position="681"/>
        <end position="701"/>
    </location>
</feature>
<evidence type="ECO:0000313" key="7">
    <source>
        <dbReference type="EMBL" id="AFU57666.1"/>
    </source>
</evidence>
<keyword evidence="4 6" id="KW-1133">Transmembrane helix</keyword>
<feature type="transmembrane region" description="Helical" evidence="6">
    <location>
        <begin position="739"/>
        <end position="759"/>
    </location>
</feature>
<dbReference type="OrthoDB" id="99335at2157"/>
<dbReference type="Pfam" id="PF03239">
    <property type="entry name" value="FTR1"/>
    <property type="match status" value="1"/>
</dbReference>
<dbReference type="KEGG" id="nga:Ngar_c07230"/>
<organism evidence="7 8">
    <name type="scientific">Nitrososphaera gargensis (strain Ga9.2)</name>
    <dbReference type="NCBI Taxonomy" id="1237085"/>
    <lineage>
        <taxon>Archaea</taxon>
        <taxon>Nitrososphaerota</taxon>
        <taxon>Nitrososphaeria</taxon>
        <taxon>Nitrososphaerales</taxon>
        <taxon>Nitrososphaeraceae</taxon>
        <taxon>Nitrososphaera</taxon>
    </lineage>
</organism>
<keyword evidence="3 6" id="KW-0812">Transmembrane</keyword>